<dbReference type="EMBL" id="JAUESC010000003">
    <property type="protein sequence ID" value="KAK0601191.1"/>
    <property type="molecule type" value="Genomic_DNA"/>
</dbReference>
<sequence>MPQETRDAGVETDLAGDIRDTGEPPVDETATQRDDPAYSRLKGKKKDGEPFEPVAFFYGTSSSHPVANEPDATSQGAKTAREPLGVMVLEISAPTESTPTPPAGGGADPNYEVHAADLNTQANRMEKGFYEERKEQKYYGNKTFAEILRENRETKGVQVSKESGQREKERGGMKDLTMFWSSH</sequence>
<evidence type="ECO:0000256" key="1">
    <source>
        <dbReference type="SAM" id="MobiDB-lite"/>
    </source>
</evidence>
<dbReference type="Proteomes" id="UP001168877">
    <property type="component" value="Unassembled WGS sequence"/>
</dbReference>
<feature type="compositionally biased region" description="Polar residues" evidence="1">
    <location>
        <begin position="59"/>
        <end position="77"/>
    </location>
</feature>
<organism evidence="2 3">
    <name type="scientific">Acer saccharum</name>
    <name type="common">Sugar maple</name>
    <dbReference type="NCBI Taxonomy" id="4024"/>
    <lineage>
        <taxon>Eukaryota</taxon>
        <taxon>Viridiplantae</taxon>
        <taxon>Streptophyta</taxon>
        <taxon>Embryophyta</taxon>
        <taxon>Tracheophyta</taxon>
        <taxon>Spermatophyta</taxon>
        <taxon>Magnoliopsida</taxon>
        <taxon>eudicotyledons</taxon>
        <taxon>Gunneridae</taxon>
        <taxon>Pentapetalae</taxon>
        <taxon>rosids</taxon>
        <taxon>malvids</taxon>
        <taxon>Sapindales</taxon>
        <taxon>Sapindaceae</taxon>
        <taxon>Hippocastanoideae</taxon>
        <taxon>Acereae</taxon>
        <taxon>Acer</taxon>
    </lineage>
</organism>
<proteinExistence type="predicted"/>
<feature type="compositionally biased region" description="Basic and acidic residues" evidence="1">
    <location>
        <begin position="163"/>
        <end position="173"/>
    </location>
</feature>
<evidence type="ECO:0000313" key="3">
    <source>
        <dbReference type="Proteomes" id="UP001168877"/>
    </source>
</evidence>
<reference evidence="2" key="2">
    <citation type="submission" date="2023-06" db="EMBL/GenBank/DDBJ databases">
        <authorList>
            <person name="Swenson N.G."/>
            <person name="Wegrzyn J.L."/>
            <person name="Mcevoy S.L."/>
        </authorList>
    </citation>
    <scope>NUCLEOTIDE SEQUENCE</scope>
    <source>
        <strain evidence="2">NS2018</strain>
        <tissue evidence="2">Leaf</tissue>
    </source>
</reference>
<evidence type="ECO:0000313" key="2">
    <source>
        <dbReference type="EMBL" id="KAK0601191.1"/>
    </source>
</evidence>
<keyword evidence="3" id="KW-1185">Reference proteome</keyword>
<reference evidence="2" key="1">
    <citation type="journal article" date="2022" name="Plant J.">
        <title>Strategies of tolerance reflected in two North American maple genomes.</title>
        <authorList>
            <person name="McEvoy S.L."/>
            <person name="Sezen U.U."/>
            <person name="Trouern-Trend A."/>
            <person name="McMahon S.M."/>
            <person name="Schaberg P.G."/>
            <person name="Yang J."/>
            <person name="Wegrzyn J.L."/>
            <person name="Swenson N.G."/>
        </authorList>
    </citation>
    <scope>NUCLEOTIDE SEQUENCE</scope>
    <source>
        <strain evidence="2">NS2018</strain>
    </source>
</reference>
<accession>A0AA39SYC5</accession>
<gene>
    <name evidence="2" type="ORF">LWI29_022035</name>
</gene>
<comment type="caution">
    <text evidence="2">The sequence shown here is derived from an EMBL/GenBank/DDBJ whole genome shotgun (WGS) entry which is preliminary data.</text>
</comment>
<dbReference type="AlphaFoldDB" id="A0AA39SYC5"/>
<name>A0AA39SYC5_ACESA</name>
<feature type="region of interest" description="Disordered" evidence="1">
    <location>
        <begin position="154"/>
        <end position="183"/>
    </location>
</feature>
<feature type="region of interest" description="Disordered" evidence="1">
    <location>
        <begin position="1"/>
        <end position="78"/>
    </location>
</feature>
<protein>
    <submittedName>
        <fullName evidence="2">Uncharacterized protein</fullName>
    </submittedName>
</protein>